<name>A0A1J5PU68_9ZZZZ</name>
<keyword evidence="1" id="KW-0472">Membrane</keyword>
<organism evidence="2">
    <name type="scientific">mine drainage metagenome</name>
    <dbReference type="NCBI Taxonomy" id="410659"/>
    <lineage>
        <taxon>unclassified sequences</taxon>
        <taxon>metagenomes</taxon>
        <taxon>ecological metagenomes</taxon>
    </lineage>
</organism>
<evidence type="ECO:0008006" key="3">
    <source>
        <dbReference type="Google" id="ProtNLM"/>
    </source>
</evidence>
<gene>
    <name evidence="2" type="ORF">GALL_436710</name>
</gene>
<evidence type="ECO:0000256" key="1">
    <source>
        <dbReference type="SAM" id="Phobius"/>
    </source>
</evidence>
<keyword evidence="1" id="KW-0812">Transmembrane</keyword>
<keyword evidence="1" id="KW-1133">Transmembrane helix</keyword>
<sequence>MRDWQYGDHGENFAHLIGFGVMLVLLVILAVWVVRQLTGSSDHGRTGTHSPLEVLDLRFARGEIALEDYTRDREALKKALRDK</sequence>
<accession>A0A1J5PU68</accession>
<evidence type="ECO:0000313" key="2">
    <source>
        <dbReference type="EMBL" id="OIQ74674.1"/>
    </source>
</evidence>
<dbReference type="EMBL" id="MLJW01002423">
    <property type="protein sequence ID" value="OIQ74674.1"/>
    <property type="molecule type" value="Genomic_DNA"/>
</dbReference>
<proteinExistence type="predicted"/>
<feature type="transmembrane region" description="Helical" evidence="1">
    <location>
        <begin position="12"/>
        <end position="34"/>
    </location>
</feature>
<comment type="caution">
    <text evidence="2">The sequence shown here is derived from an EMBL/GenBank/DDBJ whole genome shotgun (WGS) entry which is preliminary data.</text>
</comment>
<protein>
    <recommendedName>
        <fullName evidence="3">SHOCT domain-containing protein</fullName>
    </recommendedName>
</protein>
<reference evidence="2" key="1">
    <citation type="submission" date="2016-10" db="EMBL/GenBank/DDBJ databases">
        <title>Sequence of Gallionella enrichment culture.</title>
        <authorList>
            <person name="Poehlein A."/>
            <person name="Muehling M."/>
            <person name="Daniel R."/>
        </authorList>
    </citation>
    <scope>NUCLEOTIDE SEQUENCE</scope>
</reference>
<dbReference type="AlphaFoldDB" id="A0A1J5PU68"/>